<evidence type="ECO:0000313" key="1">
    <source>
        <dbReference type="EMBL" id="MBP2293373.1"/>
    </source>
</evidence>
<organism evidence="1 2">
    <name type="scientific">Azospirillum rugosum</name>
    <dbReference type="NCBI Taxonomy" id="416170"/>
    <lineage>
        <taxon>Bacteria</taxon>
        <taxon>Pseudomonadati</taxon>
        <taxon>Pseudomonadota</taxon>
        <taxon>Alphaproteobacteria</taxon>
        <taxon>Rhodospirillales</taxon>
        <taxon>Azospirillaceae</taxon>
        <taxon>Azospirillum</taxon>
    </lineage>
</organism>
<evidence type="ECO:0000313" key="2">
    <source>
        <dbReference type="Proteomes" id="UP000781958"/>
    </source>
</evidence>
<gene>
    <name evidence="1" type="ORF">J2851_003156</name>
</gene>
<proteinExistence type="predicted"/>
<comment type="caution">
    <text evidence="1">The sequence shown here is derived from an EMBL/GenBank/DDBJ whole genome shotgun (WGS) entry which is preliminary data.</text>
</comment>
<dbReference type="Proteomes" id="UP000781958">
    <property type="component" value="Unassembled WGS sequence"/>
</dbReference>
<dbReference type="RefSeq" id="WP_209767301.1">
    <property type="nucleotide sequence ID" value="NZ_JAGINP010000010.1"/>
</dbReference>
<accession>A0ABS4SLD0</accession>
<dbReference type="SUPFAM" id="SSF53756">
    <property type="entry name" value="UDP-Glycosyltransferase/glycogen phosphorylase"/>
    <property type="match status" value="2"/>
</dbReference>
<sequence length="341" mass="39874">MPPQPDQLVLLFFKDFETDRFFQGDRYLKRVVRPLYNLMHHKQKVSGYKMVLKLLVKALKEQGCEVRVNDHRTAARLPGHPVGLIGYPHILQGWSLPNPALLGPSLFDHPLEAPQLMRDPRFKGYLTLADWHHRMFKAHYGDVCARFLTGIDTDAWPDLSAHPKTTDVLVYDKIRWNHEEMRRTLTEPVLRHLEMRGITYELVRYKEYDYAGFKRMLARSRSLVFLCEHETQGLAYQEAMASNLPVLAWDNGFWMDPRRPRFEPEPVPASSVPYFDEALCGSRFHNADAFPAAFDAFWERLGTYQPRRYVEEHLSLGRSAVQYLEQYTRVARQPMVFSFAS</sequence>
<dbReference type="EMBL" id="JAGINP010000010">
    <property type="protein sequence ID" value="MBP2293373.1"/>
    <property type="molecule type" value="Genomic_DNA"/>
</dbReference>
<name>A0ABS4SLD0_9PROT</name>
<protein>
    <submittedName>
        <fullName evidence="1">Uncharacterized protein</fullName>
    </submittedName>
</protein>
<reference evidence="1 2" key="1">
    <citation type="submission" date="2021-03" db="EMBL/GenBank/DDBJ databases">
        <title>Genomic Encyclopedia of Type Strains, Phase III (KMG-III): the genomes of soil and plant-associated and newly described type strains.</title>
        <authorList>
            <person name="Whitman W."/>
        </authorList>
    </citation>
    <scope>NUCLEOTIDE SEQUENCE [LARGE SCALE GENOMIC DNA]</scope>
    <source>
        <strain evidence="1 2">IMMIB AFH-6</strain>
    </source>
</reference>
<keyword evidence="2" id="KW-1185">Reference proteome</keyword>